<organism evidence="12 13">
    <name type="scientific">Kaistella chaponensis</name>
    <dbReference type="NCBI Taxonomy" id="713588"/>
    <lineage>
        <taxon>Bacteria</taxon>
        <taxon>Pseudomonadati</taxon>
        <taxon>Bacteroidota</taxon>
        <taxon>Flavobacteriia</taxon>
        <taxon>Flavobacteriales</taxon>
        <taxon>Weeksellaceae</taxon>
        <taxon>Chryseobacterium group</taxon>
        <taxon>Kaistella</taxon>
    </lineage>
</organism>
<dbReference type="InterPro" id="IPR040198">
    <property type="entry name" value="Fido_containing"/>
</dbReference>
<evidence type="ECO:0000256" key="5">
    <source>
        <dbReference type="ARBA" id="ARBA00022803"/>
    </source>
</evidence>
<evidence type="ECO:0000256" key="7">
    <source>
        <dbReference type="ARBA" id="ARBA00022989"/>
    </source>
</evidence>
<dbReference type="EMBL" id="FTOI01000011">
    <property type="protein sequence ID" value="SIS91790.1"/>
    <property type="molecule type" value="Genomic_DNA"/>
</dbReference>
<evidence type="ECO:0000256" key="10">
    <source>
        <dbReference type="PIRSR" id="PIRSR640198-2"/>
    </source>
</evidence>
<dbReference type="InterPro" id="IPR036597">
    <property type="entry name" value="Fido-like_dom_sf"/>
</dbReference>
<keyword evidence="5" id="KW-0802">TPR repeat</keyword>
<comment type="subcellular location">
    <subcellularLocation>
        <location evidence="1">Membrane</location>
        <topology evidence="1">Single-pass membrane protein</topology>
    </subcellularLocation>
</comment>
<dbReference type="Proteomes" id="UP000185839">
    <property type="component" value="Unassembled WGS sequence"/>
</dbReference>
<evidence type="ECO:0000256" key="2">
    <source>
        <dbReference type="ARBA" id="ARBA00022692"/>
    </source>
</evidence>
<evidence type="ECO:0000256" key="1">
    <source>
        <dbReference type="ARBA" id="ARBA00004167"/>
    </source>
</evidence>
<keyword evidence="8" id="KW-0472">Membrane</keyword>
<dbReference type="GO" id="GO:0005524">
    <property type="term" value="F:ATP binding"/>
    <property type="evidence" value="ECO:0007669"/>
    <property type="project" value="UniProtKB-KW"/>
</dbReference>
<dbReference type="AlphaFoldDB" id="A0A1N7N0B0"/>
<dbReference type="Pfam" id="PF02661">
    <property type="entry name" value="Fic"/>
    <property type="match status" value="1"/>
</dbReference>
<feature type="binding site" evidence="10">
    <location>
        <begin position="186"/>
        <end position="193"/>
    </location>
    <ligand>
        <name>ATP</name>
        <dbReference type="ChEBI" id="CHEBI:30616"/>
    </ligand>
</feature>
<gene>
    <name evidence="12" type="ORF">SAMN05421789_11122</name>
</gene>
<keyword evidence="13" id="KW-1185">Reference proteome</keyword>
<dbReference type="PANTHER" id="PTHR13504">
    <property type="entry name" value="FIDO DOMAIN-CONTAINING PROTEIN DDB_G0283145"/>
    <property type="match status" value="1"/>
</dbReference>
<keyword evidence="7" id="KW-1133">Transmembrane helix</keyword>
<dbReference type="Gene3D" id="1.10.3290.10">
    <property type="entry name" value="Fido-like domain"/>
    <property type="match status" value="1"/>
</dbReference>
<dbReference type="PROSITE" id="PS51459">
    <property type="entry name" value="FIDO"/>
    <property type="match status" value="1"/>
</dbReference>
<dbReference type="SUPFAM" id="SSF140931">
    <property type="entry name" value="Fic-like"/>
    <property type="match status" value="1"/>
</dbReference>
<dbReference type="RefSeq" id="WP_076387595.1">
    <property type="nucleotide sequence ID" value="NZ_FTOI01000011.1"/>
</dbReference>
<dbReference type="OrthoDB" id="9814400at2"/>
<evidence type="ECO:0000256" key="4">
    <source>
        <dbReference type="ARBA" id="ARBA00022741"/>
    </source>
</evidence>
<dbReference type="PANTHER" id="PTHR13504:SF34">
    <property type="entry name" value="PROTEIN ADENYLYLTRANSFERASE FICD"/>
    <property type="match status" value="1"/>
</dbReference>
<keyword evidence="6 10" id="KW-0067">ATP-binding</keyword>
<keyword evidence="2" id="KW-0812">Transmembrane</keyword>
<evidence type="ECO:0000256" key="6">
    <source>
        <dbReference type="ARBA" id="ARBA00022840"/>
    </source>
</evidence>
<evidence type="ECO:0000313" key="12">
    <source>
        <dbReference type="EMBL" id="SIS91790.1"/>
    </source>
</evidence>
<dbReference type="STRING" id="713588.SAMN05421789_11122"/>
<keyword evidence="4 10" id="KW-0547">Nucleotide-binding</keyword>
<name>A0A1N7N0B0_9FLAO</name>
<evidence type="ECO:0000259" key="11">
    <source>
        <dbReference type="PROSITE" id="PS51459"/>
    </source>
</evidence>
<evidence type="ECO:0000256" key="9">
    <source>
        <dbReference type="PIRSR" id="PIRSR640198-1"/>
    </source>
</evidence>
<dbReference type="InterPro" id="IPR003812">
    <property type="entry name" value="Fido"/>
</dbReference>
<protein>
    <submittedName>
        <fullName evidence="12">Fic/DOC family protein</fullName>
    </submittedName>
</protein>
<dbReference type="GO" id="GO:0016020">
    <property type="term" value="C:membrane"/>
    <property type="evidence" value="ECO:0007669"/>
    <property type="project" value="UniProtKB-SubCell"/>
</dbReference>
<evidence type="ECO:0000256" key="8">
    <source>
        <dbReference type="ARBA" id="ARBA00023136"/>
    </source>
</evidence>
<evidence type="ECO:0000256" key="3">
    <source>
        <dbReference type="ARBA" id="ARBA00022737"/>
    </source>
</evidence>
<accession>A0A1N7N0B0</accession>
<reference evidence="13" key="1">
    <citation type="submission" date="2017-01" db="EMBL/GenBank/DDBJ databases">
        <authorList>
            <person name="Varghese N."/>
            <person name="Submissions S."/>
        </authorList>
    </citation>
    <scope>NUCLEOTIDE SEQUENCE [LARGE SCALE GENOMIC DNA]</scope>
    <source>
        <strain evidence="13">DSM 23145</strain>
    </source>
</reference>
<evidence type="ECO:0000313" key="13">
    <source>
        <dbReference type="Proteomes" id="UP000185839"/>
    </source>
</evidence>
<proteinExistence type="predicted"/>
<keyword evidence="3" id="KW-0677">Repeat</keyword>
<feature type="active site" evidence="9">
    <location>
        <position position="182"/>
    </location>
</feature>
<sequence>MNLLPSILLNDFKENIDFSPVKSMNNLAEEDIDLDYFEFYNSVSSVYSSRIEGENIELDSYLKHKFQHVEFLPDLTKRVDDLFDAYLFIKNNKLNLSNFFNVHQILSKNILPENQRGRVRNNLMSVINEKGKIVYVAVNQFQVTVELEKLFSDIEYLLRTEITETEIFYYAAFIHLAFAKIHPMNDGNGRSARLLEKWFLLEKLGINAFAIPLEKNYYKNISDYYFNLQIVGLEYSELDYSKALPFLLMTVNSLKNPI</sequence>
<feature type="domain" description="Fido" evidence="11">
    <location>
        <begin position="94"/>
        <end position="249"/>
    </location>
</feature>